<dbReference type="Gene3D" id="1.10.1200.10">
    <property type="entry name" value="ACP-like"/>
    <property type="match status" value="1"/>
</dbReference>
<organism evidence="2">
    <name type="scientific">marine metagenome</name>
    <dbReference type="NCBI Taxonomy" id="408172"/>
    <lineage>
        <taxon>unclassified sequences</taxon>
        <taxon>metagenomes</taxon>
        <taxon>ecological metagenomes</taxon>
    </lineage>
</organism>
<name>A0A381TBU0_9ZZZZ</name>
<proteinExistence type="predicted"/>
<gene>
    <name evidence="2" type="ORF">METZ01_LOCUS66048</name>
</gene>
<evidence type="ECO:0000259" key="1">
    <source>
        <dbReference type="PROSITE" id="PS50075"/>
    </source>
</evidence>
<accession>A0A381TBU0</accession>
<dbReference type="PROSITE" id="PS50075">
    <property type="entry name" value="CARRIER"/>
    <property type="match status" value="1"/>
</dbReference>
<dbReference type="SUPFAM" id="SSF47336">
    <property type="entry name" value="ACP-like"/>
    <property type="match status" value="1"/>
</dbReference>
<sequence length="79" mass="8858">MTTTAIGVKTRIADVLNIPADRVSEEISLKDLVSDSFLLVEMAIELQEDFQVRFSQEDLKVVHTVQDLIALIEIKLSSK</sequence>
<feature type="domain" description="Carrier" evidence="1">
    <location>
        <begin position="1"/>
        <end position="76"/>
    </location>
</feature>
<evidence type="ECO:0000313" key="2">
    <source>
        <dbReference type="EMBL" id="SVA13194.1"/>
    </source>
</evidence>
<dbReference type="AlphaFoldDB" id="A0A381TBU0"/>
<dbReference type="InterPro" id="IPR009081">
    <property type="entry name" value="PP-bd_ACP"/>
</dbReference>
<protein>
    <recommendedName>
        <fullName evidence="1">Carrier domain-containing protein</fullName>
    </recommendedName>
</protein>
<reference evidence="2" key="1">
    <citation type="submission" date="2018-05" db="EMBL/GenBank/DDBJ databases">
        <authorList>
            <person name="Lanie J.A."/>
            <person name="Ng W.-L."/>
            <person name="Kazmierczak K.M."/>
            <person name="Andrzejewski T.M."/>
            <person name="Davidsen T.M."/>
            <person name="Wayne K.J."/>
            <person name="Tettelin H."/>
            <person name="Glass J.I."/>
            <person name="Rusch D."/>
            <person name="Podicherti R."/>
            <person name="Tsui H.-C.T."/>
            <person name="Winkler M.E."/>
        </authorList>
    </citation>
    <scope>NUCLEOTIDE SEQUENCE</scope>
</reference>
<dbReference type="EMBL" id="UINC01004286">
    <property type="protein sequence ID" value="SVA13194.1"/>
    <property type="molecule type" value="Genomic_DNA"/>
</dbReference>
<dbReference type="InterPro" id="IPR036736">
    <property type="entry name" value="ACP-like_sf"/>
</dbReference>
<dbReference type="Pfam" id="PF00550">
    <property type="entry name" value="PP-binding"/>
    <property type="match status" value="1"/>
</dbReference>